<dbReference type="AlphaFoldDB" id="S8F261"/>
<dbReference type="InParanoid" id="S8F261"/>
<dbReference type="PIRSF" id="PIRSF038133">
    <property type="entry name" value="HAT_Nua4_EAF3/MRG15"/>
    <property type="match status" value="1"/>
</dbReference>
<keyword evidence="4" id="KW-0156">Chromatin regulator</keyword>
<dbReference type="InterPro" id="IPR008676">
    <property type="entry name" value="MRG"/>
</dbReference>
<dbReference type="InterPro" id="IPR053820">
    <property type="entry name" value="MSL3_chromo-like"/>
</dbReference>
<evidence type="ECO:0000313" key="12">
    <source>
        <dbReference type="Proteomes" id="UP000015241"/>
    </source>
</evidence>
<comment type="similarity">
    <text evidence="2">Belongs to the MRG family.</text>
</comment>
<proteinExistence type="inferred from homology"/>
<dbReference type="SUPFAM" id="SSF54160">
    <property type="entry name" value="Chromo domain-like"/>
    <property type="match status" value="1"/>
</dbReference>
<dbReference type="STRING" id="743788.S8F261"/>
<comment type="subcellular location">
    <subcellularLocation>
        <location evidence="1">Nucleus</location>
    </subcellularLocation>
</comment>
<dbReference type="GO" id="GO:0006325">
    <property type="term" value="P:chromatin organization"/>
    <property type="evidence" value="ECO:0007669"/>
    <property type="project" value="UniProtKB-KW"/>
</dbReference>
<dbReference type="Gene3D" id="2.30.30.140">
    <property type="match status" value="1"/>
</dbReference>
<dbReference type="Gene3D" id="1.10.274.30">
    <property type="entry name" value="MRG domain"/>
    <property type="match status" value="1"/>
</dbReference>
<evidence type="ECO:0000256" key="2">
    <source>
        <dbReference type="ARBA" id="ARBA00009093"/>
    </source>
</evidence>
<keyword evidence="6" id="KW-0804">Transcription</keyword>
<dbReference type="GO" id="GO:0032221">
    <property type="term" value="C:Rpd3S complex"/>
    <property type="evidence" value="ECO:0007669"/>
    <property type="project" value="TreeGrafter"/>
</dbReference>
<dbReference type="GO" id="GO:0035267">
    <property type="term" value="C:NuA4 histone acetyltransferase complex"/>
    <property type="evidence" value="ECO:0007669"/>
    <property type="project" value="TreeGrafter"/>
</dbReference>
<evidence type="ECO:0000259" key="9">
    <source>
        <dbReference type="Pfam" id="PF05712"/>
    </source>
</evidence>
<keyword evidence="12" id="KW-1185">Reference proteome</keyword>
<dbReference type="OrthoDB" id="124855at2759"/>
<dbReference type="PANTHER" id="PTHR10880">
    <property type="entry name" value="MORTALITY FACTOR 4-LIKE PROTEIN"/>
    <property type="match status" value="1"/>
</dbReference>
<evidence type="ECO:0000256" key="6">
    <source>
        <dbReference type="ARBA" id="ARBA00023163"/>
    </source>
</evidence>
<evidence type="ECO:0000256" key="4">
    <source>
        <dbReference type="ARBA" id="ARBA00022853"/>
    </source>
</evidence>
<dbReference type="InterPro" id="IPR026541">
    <property type="entry name" value="MRG_dom"/>
</dbReference>
<feature type="domain" description="MSL3 chromodomain-like" evidence="10">
    <location>
        <begin position="7"/>
        <end position="79"/>
    </location>
</feature>
<evidence type="ECO:0000256" key="3">
    <source>
        <dbReference type="ARBA" id="ARBA00018505"/>
    </source>
</evidence>
<gene>
    <name evidence="11" type="ORF">FOMPIDRAFT_1063649</name>
</gene>
<evidence type="ECO:0000313" key="11">
    <source>
        <dbReference type="EMBL" id="EPS93084.1"/>
    </source>
</evidence>
<evidence type="ECO:0000259" key="10">
    <source>
        <dbReference type="Pfam" id="PF22732"/>
    </source>
</evidence>
<dbReference type="HOGENOM" id="CLU_039566_1_1_1"/>
<evidence type="ECO:0000256" key="7">
    <source>
        <dbReference type="ARBA" id="ARBA00023242"/>
    </source>
</evidence>
<name>S8F261_FOMSC</name>
<sequence length="313" mass="35411">MSTGVFIPNERVLCYHGPLMYEAKVLKMEHWDESNTKTGAVGPHYFVHYKGWKQTWDEWVQPTRLLKFNETNIALQKALLAQATAASGSSSALSAKGINKSISAKDAGRFGRKDGGTRGTKRGREEDESSKRPEMRLNVPESLKSLLVDDWEAVTKNNQLVTLPRTPNVIELLEEFKQHVLATKPPHLKDPPVLLPTIIAGLQTYFDRALGANLLYRFERPQYAEIRKKYVTGPTVIVGQEKEMSAIYGAEHFLRMLVSLPQMVASSHMDAESVALVRDYANELMVYMTKEQHRIFIHEYESASVAYQNVSRS</sequence>
<dbReference type="PANTHER" id="PTHR10880:SF15">
    <property type="entry name" value="MSL COMPLEX SUBUNIT 3"/>
    <property type="match status" value="1"/>
</dbReference>
<dbReference type="InterPro" id="IPR016197">
    <property type="entry name" value="Chromo-like_dom_sf"/>
</dbReference>
<accession>S8F261</accession>
<dbReference type="Pfam" id="PF22732">
    <property type="entry name" value="MSL3_chromo-like"/>
    <property type="match status" value="1"/>
</dbReference>
<dbReference type="InterPro" id="IPR038217">
    <property type="entry name" value="MRG_C_sf"/>
</dbReference>
<dbReference type="Pfam" id="PF05712">
    <property type="entry name" value="MRG"/>
    <property type="match status" value="1"/>
</dbReference>
<feature type="domain" description="MRG" evidence="9">
    <location>
        <begin position="122"/>
        <end position="302"/>
    </location>
</feature>
<organism evidence="11 12">
    <name type="scientific">Fomitopsis schrenkii</name>
    <name type="common">Brown rot fungus</name>
    <dbReference type="NCBI Taxonomy" id="2126942"/>
    <lineage>
        <taxon>Eukaryota</taxon>
        <taxon>Fungi</taxon>
        <taxon>Dikarya</taxon>
        <taxon>Basidiomycota</taxon>
        <taxon>Agaricomycotina</taxon>
        <taxon>Agaricomycetes</taxon>
        <taxon>Polyporales</taxon>
        <taxon>Fomitopsis</taxon>
    </lineage>
</organism>
<evidence type="ECO:0000256" key="1">
    <source>
        <dbReference type="ARBA" id="ARBA00004123"/>
    </source>
</evidence>
<feature type="compositionally biased region" description="Basic and acidic residues" evidence="8">
    <location>
        <begin position="106"/>
        <end position="135"/>
    </location>
</feature>
<dbReference type="FunCoup" id="S8F261">
    <property type="interactions" value="426"/>
</dbReference>
<dbReference type="Proteomes" id="UP000015241">
    <property type="component" value="Unassembled WGS sequence"/>
</dbReference>
<keyword evidence="5" id="KW-0805">Transcription regulation</keyword>
<reference evidence="11 12" key="1">
    <citation type="journal article" date="2012" name="Science">
        <title>The Paleozoic origin of enzymatic lignin decomposition reconstructed from 31 fungal genomes.</title>
        <authorList>
            <person name="Floudas D."/>
            <person name="Binder M."/>
            <person name="Riley R."/>
            <person name="Barry K."/>
            <person name="Blanchette R.A."/>
            <person name="Henrissat B."/>
            <person name="Martinez A.T."/>
            <person name="Otillar R."/>
            <person name="Spatafora J.W."/>
            <person name="Yadav J.S."/>
            <person name="Aerts A."/>
            <person name="Benoit I."/>
            <person name="Boyd A."/>
            <person name="Carlson A."/>
            <person name="Copeland A."/>
            <person name="Coutinho P.M."/>
            <person name="de Vries R.P."/>
            <person name="Ferreira P."/>
            <person name="Findley K."/>
            <person name="Foster B."/>
            <person name="Gaskell J."/>
            <person name="Glotzer D."/>
            <person name="Gorecki P."/>
            <person name="Heitman J."/>
            <person name="Hesse C."/>
            <person name="Hori C."/>
            <person name="Igarashi K."/>
            <person name="Jurgens J.A."/>
            <person name="Kallen N."/>
            <person name="Kersten P."/>
            <person name="Kohler A."/>
            <person name="Kuees U."/>
            <person name="Kumar T.K.A."/>
            <person name="Kuo A."/>
            <person name="LaButti K."/>
            <person name="Larrondo L.F."/>
            <person name="Lindquist E."/>
            <person name="Ling A."/>
            <person name="Lombard V."/>
            <person name="Lucas S."/>
            <person name="Lundell T."/>
            <person name="Martin R."/>
            <person name="McLaughlin D.J."/>
            <person name="Morgenstern I."/>
            <person name="Morin E."/>
            <person name="Murat C."/>
            <person name="Nagy L.G."/>
            <person name="Nolan M."/>
            <person name="Ohm R.A."/>
            <person name="Patyshakuliyeva A."/>
            <person name="Rokas A."/>
            <person name="Ruiz-Duenas F.J."/>
            <person name="Sabat G."/>
            <person name="Salamov A."/>
            <person name="Samejima M."/>
            <person name="Schmutz J."/>
            <person name="Slot J.C."/>
            <person name="St John F."/>
            <person name="Stenlid J."/>
            <person name="Sun H."/>
            <person name="Sun S."/>
            <person name="Syed K."/>
            <person name="Tsang A."/>
            <person name="Wiebenga A."/>
            <person name="Young D."/>
            <person name="Pisabarro A."/>
            <person name="Eastwood D.C."/>
            <person name="Martin F."/>
            <person name="Cullen D."/>
            <person name="Grigoriev I.V."/>
            <person name="Hibbett D.S."/>
        </authorList>
    </citation>
    <scope>NUCLEOTIDE SEQUENCE</scope>
    <source>
        <strain evidence="12">FP-58527</strain>
    </source>
</reference>
<dbReference type="EMBL" id="KE504301">
    <property type="protein sequence ID" value="EPS93084.1"/>
    <property type="molecule type" value="Genomic_DNA"/>
</dbReference>
<dbReference type="PROSITE" id="PS51640">
    <property type="entry name" value="MRG"/>
    <property type="match status" value="1"/>
</dbReference>
<evidence type="ECO:0000256" key="5">
    <source>
        <dbReference type="ARBA" id="ARBA00023015"/>
    </source>
</evidence>
<dbReference type="eggNOG" id="KOG3001">
    <property type="taxonomic scope" value="Eukaryota"/>
</dbReference>
<dbReference type="GO" id="GO:0006355">
    <property type="term" value="P:regulation of DNA-templated transcription"/>
    <property type="evidence" value="ECO:0007669"/>
    <property type="project" value="InterPro"/>
</dbReference>
<evidence type="ECO:0000256" key="8">
    <source>
        <dbReference type="SAM" id="MobiDB-lite"/>
    </source>
</evidence>
<feature type="region of interest" description="Disordered" evidence="8">
    <location>
        <begin position="104"/>
        <end position="136"/>
    </location>
</feature>
<protein>
    <recommendedName>
        <fullName evidence="3">Chromatin modification-related protein EAF3</fullName>
    </recommendedName>
</protein>
<keyword evidence="7" id="KW-0539">Nucleus</keyword>